<dbReference type="Gene3D" id="3.20.20.150">
    <property type="entry name" value="Divalent-metal-dependent TIM barrel enzymes"/>
    <property type="match status" value="1"/>
</dbReference>
<gene>
    <name evidence="2" type="ORF">H8699_08325</name>
</gene>
<dbReference type="InterPro" id="IPR050312">
    <property type="entry name" value="IolE/XylAMocC-like"/>
</dbReference>
<dbReference type="PANTHER" id="PTHR12110">
    <property type="entry name" value="HYDROXYPYRUVATE ISOMERASE"/>
    <property type="match status" value="1"/>
</dbReference>
<sequence length="259" mass="27961">MKMKFGICTPSKNYEAAAKIGYDFIELPGTELALMSAGEFAALRARVQETGLPVISLNAIFTPEQKILGPQPTPWAELCAFFGTMVRRAGLLGVRQFGIGGGFARDIPEGFDRAAAAAQYIAFVRLLSDMAQKAGIGVSIEYLRAAETNFITDFDQAKAMHDAVDRANVGLLVDAYHSAFDVAPGNVLRAGARLWHCHVACPEGRYWPRREDGTDYAPFLRAIEQNGRPGRVSIEGNAPGEFEPAAAEALAVLKAAARQ</sequence>
<dbReference type="InterPro" id="IPR036237">
    <property type="entry name" value="Xyl_isomerase-like_sf"/>
</dbReference>
<dbReference type="GO" id="GO:0016853">
    <property type="term" value="F:isomerase activity"/>
    <property type="evidence" value="ECO:0007669"/>
    <property type="project" value="UniProtKB-KW"/>
</dbReference>
<dbReference type="EMBL" id="JACRSO010000003">
    <property type="protein sequence ID" value="MBC8529430.1"/>
    <property type="molecule type" value="Genomic_DNA"/>
</dbReference>
<proteinExistence type="predicted"/>
<evidence type="ECO:0000313" key="3">
    <source>
        <dbReference type="Proteomes" id="UP000654279"/>
    </source>
</evidence>
<dbReference type="Proteomes" id="UP000654279">
    <property type="component" value="Unassembled WGS sequence"/>
</dbReference>
<feature type="domain" description="Xylose isomerase-like TIM barrel" evidence="1">
    <location>
        <begin position="15"/>
        <end position="255"/>
    </location>
</feature>
<comment type="caution">
    <text evidence="2">The sequence shown here is derived from an EMBL/GenBank/DDBJ whole genome shotgun (WGS) entry which is preliminary data.</text>
</comment>
<dbReference type="RefSeq" id="WP_249285274.1">
    <property type="nucleotide sequence ID" value="NZ_JACRSO010000003.1"/>
</dbReference>
<evidence type="ECO:0000259" key="1">
    <source>
        <dbReference type="Pfam" id="PF01261"/>
    </source>
</evidence>
<keyword evidence="2" id="KW-0413">Isomerase</keyword>
<dbReference type="PANTHER" id="PTHR12110:SF21">
    <property type="entry name" value="XYLOSE ISOMERASE-LIKE TIM BARREL DOMAIN-CONTAINING PROTEIN"/>
    <property type="match status" value="1"/>
</dbReference>
<name>A0A926HN97_9FIRM</name>
<dbReference type="AlphaFoldDB" id="A0A926HN97"/>
<dbReference type="InterPro" id="IPR013022">
    <property type="entry name" value="Xyl_isomerase-like_TIM-brl"/>
</dbReference>
<dbReference type="SUPFAM" id="SSF51658">
    <property type="entry name" value="Xylose isomerase-like"/>
    <property type="match status" value="1"/>
</dbReference>
<reference evidence="2" key="1">
    <citation type="submission" date="2020-08" db="EMBL/GenBank/DDBJ databases">
        <title>Genome public.</title>
        <authorList>
            <person name="Liu C."/>
            <person name="Sun Q."/>
        </authorList>
    </citation>
    <scope>NUCLEOTIDE SEQUENCE</scope>
    <source>
        <strain evidence="2">NSJ-44</strain>
    </source>
</reference>
<protein>
    <submittedName>
        <fullName evidence="2">Sugar phosphate isomerase/epimerase</fullName>
    </submittedName>
</protein>
<accession>A0A926HN97</accession>
<keyword evidence="3" id="KW-1185">Reference proteome</keyword>
<organism evidence="2 3">
    <name type="scientific">Luoshenia tenuis</name>
    <dbReference type="NCBI Taxonomy" id="2763654"/>
    <lineage>
        <taxon>Bacteria</taxon>
        <taxon>Bacillati</taxon>
        <taxon>Bacillota</taxon>
        <taxon>Clostridia</taxon>
        <taxon>Christensenellales</taxon>
        <taxon>Christensenellaceae</taxon>
        <taxon>Luoshenia</taxon>
    </lineage>
</organism>
<evidence type="ECO:0000313" key="2">
    <source>
        <dbReference type="EMBL" id="MBC8529430.1"/>
    </source>
</evidence>
<dbReference type="Pfam" id="PF01261">
    <property type="entry name" value="AP_endonuc_2"/>
    <property type="match status" value="1"/>
</dbReference>